<proteinExistence type="predicted"/>
<dbReference type="RefSeq" id="WP_034529045.1">
    <property type="nucleotide sequence ID" value="NZ_JGZP01000014.1"/>
</dbReference>
<dbReference type="InterPro" id="IPR012341">
    <property type="entry name" value="6hp_glycosidase-like_sf"/>
</dbReference>
<dbReference type="CDD" id="cd04434">
    <property type="entry name" value="LanC_like"/>
    <property type="match status" value="1"/>
</dbReference>
<accession>A0A087DNE6</accession>
<dbReference type="Pfam" id="PF05147">
    <property type="entry name" value="LANC_like"/>
    <property type="match status" value="1"/>
</dbReference>
<dbReference type="Proteomes" id="UP000029004">
    <property type="component" value="Unassembled WGS sequence"/>
</dbReference>
<gene>
    <name evidence="1" type="ORF">BSTEL_1957</name>
</gene>
<comment type="caution">
    <text evidence="1">The sequence shown here is derived from an EMBL/GenBank/DDBJ whole genome shotgun (WGS) entry which is preliminary data.</text>
</comment>
<evidence type="ECO:0000313" key="2">
    <source>
        <dbReference type="Proteomes" id="UP000029004"/>
    </source>
</evidence>
<dbReference type="EMBL" id="JGZP01000014">
    <property type="protein sequence ID" value="KFI97046.1"/>
    <property type="molecule type" value="Genomic_DNA"/>
</dbReference>
<dbReference type="eggNOG" id="COG4403">
    <property type="taxonomic scope" value="Bacteria"/>
</dbReference>
<keyword evidence="2" id="KW-1185">Reference proteome</keyword>
<dbReference type="GO" id="GO:0031179">
    <property type="term" value="P:peptide modification"/>
    <property type="evidence" value="ECO:0007669"/>
    <property type="project" value="InterPro"/>
</dbReference>
<organism evidence="1 2">
    <name type="scientific">Bifidobacterium stellenboschense</name>
    <dbReference type="NCBI Taxonomy" id="762211"/>
    <lineage>
        <taxon>Bacteria</taxon>
        <taxon>Bacillati</taxon>
        <taxon>Actinomycetota</taxon>
        <taxon>Actinomycetes</taxon>
        <taxon>Bifidobacteriales</taxon>
        <taxon>Bifidobacteriaceae</taxon>
        <taxon>Bifidobacterium</taxon>
    </lineage>
</organism>
<evidence type="ECO:0000313" key="1">
    <source>
        <dbReference type="EMBL" id="KFI97046.1"/>
    </source>
</evidence>
<dbReference type="SUPFAM" id="SSF158745">
    <property type="entry name" value="LanC-like"/>
    <property type="match status" value="1"/>
</dbReference>
<name>A0A087DNE6_9BIFI</name>
<dbReference type="SMART" id="SM01260">
    <property type="entry name" value="LANC_like"/>
    <property type="match status" value="1"/>
</dbReference>
<dbReference type="STRING" id="762211.BSTEL_1957"/>
<protein>
    <submittedName>
        <fullName evidence="1">Lanthionine synthetase C-like protein</fullName>
    </submittedName>
</protein>
<dbReference type="Gene3D" id="1.50.10.10">
    <property type="match status" value="1"/>
</dbReference>
<sequence length="463" mass="49887">MADTIIDSTRPFDYLNEFLGLARSGAQWLETHAKRDEDGIYWDYEPEAGTPGGHSLFSGDGGVALAFLQLWQETGERHYLDVAVEQAEAHVKRYRRGTLAPERAQRGLAGLEKIPGNEWSYYLGVTGPAYVVLEVGRNAERRDLVDAGLAILDDVIAHAQPAGNDGEGVQWSGEPGILLDGGIIVVLAWAYETFGRKEYATVIEHAAEAVLAKAIHHGEDGQGHAVLSWQGLNSTTLGAPASVEWPGFEFGTAGVGFLLTRAWQVTGRREFLDAALAGKAYLDSIAVPVGKGRLIPYRTDRGDLFYLGNCHGPSGTSRFAQELAVATGESQYLDWRDDLYRGLVATGAPQTHSVGYWHTSTLCCGTAAIAHFGIALWSATGGDAHRDFALGAARQLAGESFLENGPAHWPDAFVRVEPDYVSSRSSYLAGVAGIVAVLVEAARLARGAKPSLRLPEDPYPREA</sequence>
<dbReference type="InterPro" id="IPR007822">
    <property type="entry name" value="LANC-like"/>
</dbReference>
<dbReference type="GO" id="GO:0005975">
    <property type="term" value="P:carbohydrate metabolic process"/>
    <property type="evidence" value="ECO:0007669"/>
    <property type="project" value="InterPro"/>
</dbReference>
<reference evidence="1 2" key="1">
    <citation type="submission" date="2014-03" db="EMBL/GenBank/DDBJ databases">
        <title>Genomics of Bifidobacteria.</title>
        <authorList>
            <person name="Ventura M."/>
            <person name="Milani C."/>
            <person name="Lugli G.A."/>
        </authorList>
    </citation>
    <scope>NUCLEOTIDE SEQUENCE [LARGE SCALE GENOMIC DNA]</scope>
    <source>
        <strain evidence="1 2">DSM 23968</strain>
    </source>
</reference>
<dbReference type="OrthoDB" id="9148343at2"/>
<dbReference type="AlphaFoldDB" id="A0A087DNE6"/>